<gene>
    <name evidence="2" type="ORF">F965_03146</name>
</gene>
<evidence type="ECO:0000313" key="3">
    <source>
        <dbReference type="Proteomes" id="UP000018438"/>
    </source>
</evidence>
<reference evidence="2 3" key="1">
    <citation type="submission" date="2013-02" db="EMBL/GenBank/DDBJ databases">
        <title>The Genome Sequence of Acinetobacter schindleri NIPH 900.</title>
        <authorList>
            <consortium name="The Broad Institute Genome Sequencing Platform"/>
            <consortium name="The Broad Institute Genome Sequencing Center for Infectious Disease"/>
            <person name="Cerqueira G."/>
            <person name="Feldgarden M."/>
            <person name="Courvalin P."/>
            <person name="Perichon B."/>
            <person name="Grillot-Courvalin C."/>
            <person name="Clermont D."/>
            <person name="Rocha E."/>
            <person name="Yoon E.-J."/>
            <person name="Nemec A."/>
            <person name="Walker B."/>
            <person name="Young S.K."/>
            <person name="Zeng Q."/>
            <person name="Gargeya S."/>
            <person name="Fitzgerald M."/>
            <person name="Haas B."/>
            <person name="Abouelleil A."/>
            <person name="Alvarado L."/>
            <person name="Arachchi H.M."/>
            <person name="Berlin A.M."/>
            <person name="Chapman S.B."/>
            <person name="Dewar J."/>
            <person name="Goldberg J."/>
            <person name="Griggs A."/>
            <person name="Gujja S."/>
            <person name="Hansen M."/>
            <person name="Howarth C."/>
            <person name="Imamovic A."/>
            <person name="Larimer J."/>
            <person name="McCowan C."/>
            <person name="Murphy C."/>
            <person name="Neiman D."/>
            <person name="Pearson M."/>
            <person name="Priest M."/>
            <person name="Roberts A."/>
            <person name="Saif S."/>
            <person name="Shea T."/>
            <person name="Sisk P."/>
            <person name="Sykes S."/>
            <person name="Wortman J."/>
            <person name="Nusbaum C."/>
            <person name="Birren B."/>
        </authorList>
    </citation>
    <scope>NUCLEOTIDE SEQUENCE [LARGE SCALE GENOMIC DNA]</scope>
    <source>
        <strain evidence="2 3">NIPH 900</strain>
    </source>
</reference>
<dbReference type="EMBL" id="APPI01000025">
    <property type="protein sequence ID" value="ENV11655.1"/>
    <property type="molecule type" value="Genomic_DNA"/>
</dbReference>
<feature type="transmembrane region" description="Helical" evidence="1">
    <location>
        <begin position="9"/>
        <end position="26"/>
    </location>
</feature>
<dbReference type="AlphaFoldDB" id="N8XX70"/>
<dbReference type="Proteomes" id="UP000018438">
    <property type="component" value="Unassembled WGS sequence"/>
</dbReference>
<name>N8XX70_9GAMM</name>
<keyword evidence="1" id="KW-0472">Membrane</keyword>
<proteinExistence type="predicted"/>
<keyword evidence="3" id="KW-1185">Reference proteome</keyword>
<keyword evidence="1" id="KW-0812">Transmembrane</keyword>
<organism evidence="2 3">
    <name type="scientific">Acinetobacter schindleri NIPH 900</name>
    <dbReference type="NCBI Taxonomy" id="1217675"/>
    <lineage>
        <taxon>Bacteria</taxon>
        <taxon>Pseudomonadati</taxon>
        <taxon>Pseudomonadota</taxon>
        <taxon>Gammaproteobacteria</taxon>
        <taxon>Moraxellales</taxon>
        <taxon>Moraxellaceae</taxon>
        <taxon>Acinetobacter</taxon>
    </lineage>
</organism>
<keyword evidence="1" id="KW-1133">Transmembrane helix</keyword>
<comment type="caution">
    <text evidence="2">The sequence shown here is derived from an EMBL/GenBank/DDBJ whole genome shotgun (WGS) entry which is preliminary data.</text>
</comment>
<evidence type="ECO:0000256" key="1">
    <source>
        <dbReference type="SAM" id="Phobius"/>
    </source>
</evidence>
<feature type="transmembrane region" description="Helical" evidence="1">
    <location>
        <begin position="46"/>
        <end position="72"/>
    </location>
</feature>
<accession>N8XX70</accession>
<protein>
    <submittedName>
        <fullName evidence="2">Uncharacterized protein</fullName>
    </submittedName>
</protein>
<evidence type="ECO:0000313" key="2">
    <source>
        <dbReference type="EMBL" id="ENV11655.1"/>
    </source>
</evidence>
<sequence>MQIIIWHHIFLFTLGVILFFTVNFIGKYSKGFGYSEIKFDIHSDELVGFNFILRILTPVVFTILVSSILFYLKRLCCTKI</sequence>
<dbReference type="HOGENOM" id="CLU_2581771_0_0_6"/>